<comment type="similarity">
    <text evidence="8 9">Belongs to the TrpA family.</text>
</comment>
<dbReference type="NCBIfam" id="TIGR00262">
    <property type="entry name" value="trpA"/>
    <property type="match status" value="1"/>
</dbReference>
<dbReference type="EC" id="4.2.1.20" evidence="8"/>
<evidence type="ECO:0000256" key="8">
    <source>
        <dbReference type="HAMAP-Rule" id="MF_00131"/>
    </source>
</evidence>
<evidence type="ECO:0000256" key="1">
    <source>
        <dbReference type="ARBA" id="ARBA00004733"/>
    </source>
</evidence>
<dbReference type="InterPro" id="IPR002028">
    <property type="entry name" value="Trp_synthase_suA"/>
</dbReference>
<dbReference type="AlphaFoldDB" id="W2CRW1"/>
<dbReference type="SUPFAM" id="SSF51366">
    <property type="entry name" value="Ribulose-phoshate binding barrel"/>
    <property type="match status" value="1"/>
</dbReference>
<dbReference type="Gene3D" id="3.20.20.70">
    <property type="entry name" value="Aldolase class I"/>
    <property type="match status" value="1"/>
</dbReference>
<dbReference type="Pfam" id="PF00290">
    <property type="entry name" value="Trp_syntA"/>
    <property type="match status" value="1"/>
</dbReference>
<dbReference type="EMBL" id="AYYE01000850">
    <property type="protein sequence ID" value="ETK09241.1"/>
    <property type="molecule type" value="Genomic_DNA"/>
</dbReference>
<dbReference type="InterPro" id="IPR018204">
    <property type="entry name" value="Trp_synthase_alpha_AS"/>
</dbReference>
<evidence type="ECO:0000313" key="11">
    <source>
        <dbReference type="Proteomes" id="UP000034982"/>
    </source>
</evidence>
<dbReference type="InterPro" id="IPR013785">
    <property type="entry name" value="Aldolase_TIM"/>
</dbReference>
<keyword evidence="6 8" id="KW-0456">Lyase</keyword>
<sequence length="267" mass="29291">MNRIETLFQSGRRDLLSIYFCAGTPRPDATADTIRALERHGVDLIEIGIPFSDPMADGPVIQRAATDALRHGMTLRRLFDDLADIRRDVRLPLILMGYLNPILRFGFEAFCARCAEVGIDGVIIPDLPFADYITDYRPLAQRYGLDMIMLITPETSEERIRAIDAATDGFLYMVSSASTTGARDTFDAPTLDYFRRIAALPLRNPRMIGFGVSNRATFSDACRHASGAIIGSRFVSLLEEEGGDATRAIVRLKEAIGGPAASAEAGK</sequence>
<dbReference type="PATRIC" id="fig|1411022.3.peg.393"/>
<keyword evidence="3 8" id="KW-0028">Amino-acid biosynthesis</keyword>
<evidence type="ECO:0000256" key="2">
    <source>
        <dbReference type="ARBA" id="ARBA00011270"/>
    </source>
</evidence>
<evidence type="ECO:0000256" key="4">
    <source>
        <dbReference type="ARBA" id="ARBA00022822"/>
    </source>
</evidence>
<evidence type="ECO:0000256" key="3">
    <source>
        <dbReference type="ARBA" id="ARBA00022605"/>
    </source>
</evidence>
<comment type="subunit">
    <text evidence="2 8">Tetramer of two alpha and two beta chains.</text>
</comment>
<evidence type="ECO:0000256" key="7">
    <source>
        <dbReference type="ARBA" id="ARBA00049047"/>
    </source>
</evidence>
<reference evidence="10 11" key="1">
    <citation type="submission" date="2013-11" db="EMBL/GenBank/DDBJ databases">
        <title>Single cell genomics of uncultured Tannerella BU063 (oral taxon 286).</title>
        <authorList>
            <person name="Beall C.J."/>
            <person name="Campbell A.G."/>
            <person name="Griffen A.L."/>
            <person name="Podar M."/>
            <person name="Leys E.J."/>
        </authorList>
    </citation>
    <scope>NUCLEOTIDE SEQUENCE [LARGE SCALE GENOMIC DNA]</scope>
    <source>
        <strain evidence="10">Cell 1/3</strain>
    </source>
</reference>
<name>W2CRW1_9BACT</name>
<dbReference type="HAMAP" id="MF_00131">
    <property type="entry name" value="Trp_synth_alpha"/>
    <property type="match status" value="1"/>
</dbReference>
<dbReference type="GO" id="GO:0004834">
    <property type="term" value="F:tryptophan synthase activity"/>
    <property type="evidence" value="ECO:0007669"/>
    <property type="project" value="UniProtKB-UniRule"/>
</dbReference>
<comment type="function">
    <text evidence="8">The alpha subunit is responsible for the aldol cleavage of indoleglycerol phosphate to indole and glyceraldehyde 3-phosphate.</text>
</comment>
<dbReference type="Proteomes" id="UP000034982">
    <property type="component" value="Unassembled WGS sequence"/>
</dbReference>
<dbReference type="CDD" id="cd04724">
    <property type="entry name" value="Tryptophan_synthase_alpha"/>
    <property type="match status" value="1"/>
</dbReference>
<comment type="caution">
    <text evidence="10">The sequence shown here is derived from an EMBL/GenBank/DDBJ whole genome shotgun (WGS) entry which is preliminary data.</text>
</comment>
<dbReference type="PANTHER" id="PTHR43406">
    <property type="entry name" value="TRYPTOPHAN SYNTHASE, ALPHA CHAIN"/>
    <property type="match status" value="1"/>
</dbReference>
<dbReference type="UniPathway" id="UPA00035">
    <property type="reaction ID" value="UER00044"/>
</dbReference>
<comment type="catalytic activity">
    <reaction evidence="7 8">
        <text>(1S,2R)-1-C-(indol-3-yl)glycerol 3-phosphate + L-serine = D-glyceraldehyde 3-phosphate + L-tryptophan + H2O</text>
        <dbReference type="Rhea" id="RHEA:10532"/>
        <dbReference type="ChEBI" id="CHEBI:15377"/>
        <dbReference type="ChEBI" id="CHEBI:33384"/>
        <dbReference type="ChEBI" id="CHEBI:57912"/>
        <dbReference type="ChEBI" id="CHEBI:58866"/>
        <dbReference type="ChEBI" id="CHEBI:59776"/>
        <dbReference type="EC" id="4.2.1.20"/>
    </reaction>
</comment>
<evidence type="ECO:0000256" key="9">
    <source>
        <dbReference type="RuleBase" id="RU003662"/>
    </source>
</evidence>
<evidence type="ECO:0000256" key="6">
    <source>
        <dbReference type="ARBA" id="ARBA00023239"/>
    </source>
</evidence>
<gene>
    <name evidence="8" type="primary">trpA</name>
    <name evidence="10" type="ORF">T230_05260</name>
</gene>
<evidence type="ECO:0000256" key="5">
    <source>
        <dbReference type="ARBA" id="ARBA00023141"/>
    </source>
</evidence>
<dbReference type="PROSITE" id="PS00167">
    <property type="entry name" value="TRP_SYNTHASE_ALPHA"/>
    <property type="match status" value="1"/>
</dbReference>
<comment type="pathway">
    <text evidence="1 8">Amino-acid biosynthesis; L-tryptophan biosynthesis; L-tryptophan from chorismate: step 5/5.</text>
</comment>
<accession>W2CRW1</accession>
<dbReference type="GO" id="GO:0005829">
    <property type="term" value="C:cytosol"/>
    <property type="evidence" value="ECO:0007669"/>
    <property type="project" value="TreeGrafter"/>
</dbReference>
<dbReference type="InterPro" id="IPR011060">
    <property type="entry name" value="RibuloseP-bd_barrel"/>
</dbReference>
<evidence type="ECO:0000313" key="10">
    <source>
        <dbReference type="EMBL" id="ETK09241.1"/>
    </source>
</evidence>
<keyword evidence="5 8" id="KW-0057">Aromatic amino acid biosynthesis</keyword>
<keyword evidence="4 8" id="KW-0822">Tryptophan biosynthesis</keyword>
<feature type="active site" description="Proton acceptor" evidence="8">
    <location>
        <position position="57"/>
    </location>
</feature>
<feature type="active site" description="Proton acceptor" evidence="8">
    <location>
        <position position="46"/>
    </location>
</feature>
<dbReference type="PANTHER" id="PTHR43406:SF1">
    <property type="entry name" value="TRYPTOPHAN SYNTHASE ALPHA CHAIN, CHLOROPLASTIC"/>
    <property type="match status" value="1"/>
</dbReference>
<protein>
    <recommendedName>
        <fullName evidence="8">Tryptophan synthase alpha chain</fullName>
        <ecNumber evidence="8">4.2.1.20</ecNumber>
    </recommendedName>
</protein>
<proteinExistence type="inferred from homology"/>
<organism evidence="10 11">
    <name type="scientific">Tannerella sp. oral taxon BU063 isolate Cell 1/3</name>
    <dbReference type="NCBI Taxonomy" id="1411022"/>
    <lineage>
        <taxon>Bacteria</taxon>
        <taxon>Pseudomonadati</taxon>
        <taxon>Bacteroidota</taxon>
        <taxon>Bacteroidia</taxon>
        <taxon>Bacteroidales</taxon>
        <taxon>Tannerellaceae</taxon>
        <taxon>Tannerella</taxon>
    </lineage>
</organism>